<evidence type="ECO:0000313" key="3">
    <source>
        <dbReference type="Proteomes" id="UP001497516"/>
    </source>
</evidence>
<feature type="compositionally biased region" description="Polar residues" evidence="1">
    <location>
        <begin position="32"/>
        <end position="50"/>
    </location>
</feature>
<feature type="compositionally biased region" description="Gly residues" evidence="1">
    <location>
        <begin position="19"/>
        <end position="28"/>
    </location>
</feature>
<evidence type="ECO:0000313" key="2">
    <source>
        <dbReference type="EMBL" id="CAL1356649.1"/>
    </source>
</evidence>
<protein>
    <recommendedName>
        <fullName evidence="4">Retrotransposon Copia-like N-terminal domain-containing protein</fullName>
    </recommendedName>
</protein>
<proteinExistence type="predicted"/>
<keyword evidence="3" id="KW-1185">Reference proteome</keyword>
<dbReference type="Proteomes" id="UP001497516">
    <property type="component" value="Chromosome 1"/>
</dbReference>
<accession>A0AAV2CJ94</accession>
<feature type="region of interest" description="Disordered" evidence="1">
    <location>
        <begin position="1"/>
        <end position="51"/>
    </location>
</feature>
<name>A0AAV2CJ94_9ROSI</name>
<evidence type="ECO:0000256" key="1">
    <source>
        <dbReference type="SAM" id="MobiDB-lite"/>
    </source>
</evidence>
<reference evidence="2 3" key="1">
    <citation type="submission" date="2024-04" db="EMBL/GenBank/DDBJ databases">
        <authorList>
            <person name="Fracassetti M."/>
        </authorList>
    </citation>
    <scope>NUCLEOTIDE SEQUENCE [LARGE SCALE GENOMIC DNA]</scope>
</reference>
<dbReference type="EMBL" id="OZ034813">
    <property type="protein sequence ID" value="CAL1356649.1"/>
    <property type="molecule type" value="Genomic_DNA"/>
</dbReference>
<organism evidence="2 3">
    <name type="scientific">Linum trigynum</name>
    <dbReference type="NCBI Taxonomy" id="586398"/>
    <lineage>
        <taxon>Eukaryota</taxon>
        <taxon>Viridiplantae</taxon>
        <taxon>Streptophyta</taxon>
        <taxon>Embryophyta</taxon>
        <taxon>Tracheophyta</taxon>
        <taxon>Spermatophyta</taxon>
        <taxon>Magnoliopsida</taxon>
        <taxon>eudicotyledons</taxon>
        <taxon>Gunneridae</taxon>
        <taxon>Pentapetalae</taxon>
        <taxon>rosids</taxon>
        <taxon>fabids</taxon>
        <taxon>Malpighiales</taxon>
        <taxon>Linaceae</taxon>
        <taxon>Linum</taxon>
    </lineage>
</organism>
<evidence type="ECO:0008006" key="4">
    <source>
        <dbReference type="Google" id="ProtNLM"/>
    </source>
</evidence>
<feature type="compositionally biased region" description="Polar residues" evidence="1">
    <location>
        <begin position="1"/>
        <end position="18"/>
    </location>
</feature>
<dbReference type="AlphaFoldDB" id="A0AAV2CJ94"/>
<gene>
    <name evidence="2" type="ORF">LTRI10_LOCUS4333</name>
</gene>
<sequence>MMNTPSTRNHGRPQSSGNGSAGITGSGVQGVQFGTCTDKQGNQQQFTSGPRSEVITFGNPYYLNPNEALNQSIGTEVFDGTNYTMWSRSVVMGLKMKHKLGVHRWEYPNSSSD</sequence>